<name>A0A8J7QIB0_9BACT</name>
<dbReference type="RefSeq" id="WP_207858476.1">
    <property type="nucleotide sequence ID" value="NZ_JAFREP010000007.1"/>
</dbReference>
<dbReference type="GO" id="GO:0046872">
    <property type="term" value="F:metal ion binding"/>
    <property type="evidence" value="ECO:0007669"/>
    <property type="project" value="UniProtKB-KW"/>
</dbReference>
<evidence type="ECO:0000259" key="8">
    <source>
        <dbReference type="PROSITE" id="PS51007"/>
    </source>
</evidence>
<gene>
    <name evidence="9" type="ORF">J3U88_09895</name>
</gene>
<keyword evidence="1" id="KW-0813">Transport</keyword>
<dbReference type="Gene3D" id="1.10.760.10">
    <property type="entry name" value="Cytochrome c-like domain"/>
    <property type="match status" value="2"/>
</dbReference>
<keyword evidence="4" id="KW-0249">Electron transport</keyword>
<organism evidence="9 10">
    <name type="scientific">Acanthopleuribacter pedis</name>
    <dbReference type="NCBI Taxonomy" id="442870"/>
    <lineage>
        <taxon>Bacteria</taxon>
        <taxon>Pseudomonadati</taxon>
        <taxon>Acidobacteriota</taxon>
        <taxon>Holophagae</taxon>
        <taxon>Acanthopleuribacterales</taxon>
        <taxon>Acanthopleuribacteraceae</taxon>
        <taxon>Acanthopleuribacter</taxon>
    </lineage>
</organism>
<dbReference type="AlphaFoldDB" id="A0A8J7QIB0"/>
<dbReference type="Proteomes" id="UP000664417">
    <property type="component" value="Unassembled WGS sequence"/>
</dbReference>
<evidence type="ECO:0000256" key="4">
    <source>
        <dbReference type="ARBA" id="ARBA00022982"/>
    </source>
</evidence>
<keyword evidence="7" id="KW-1133">Transmembrane helix</keyword>
<evidence type="ECO:0000313" key="10">
    <source>
        <dbReference type="Proteomes" id="UP000664417"/>
    </source>
</evidence>
<sequence length="239" mass="26757">MLSKSAARLFFLGGTAVFSLVFLALTIDTLRQIPKRSNAEDMTDAVKRGHDLWTFNNCMGCHTLLGEGAYYAPELTKVVERRGKPWIRIFLKDPEAMFPGRRKMINYGFNDGEIEDLLAFFEWVGRIDTNGFPPEPDLAEKIQATQVVTRQTTSDHKALPQPEMFRTICMSCHALGGKGGVVGPALDTVAAKYSRAQLDLWLKNPQEVKPGTSMPKLPMDDTVRRELVDFLLSYQGGNE</sequence>
<dbReference type="EMBL" id="JAFREP010000007">
    <property type="protein sequence ID" value="MBO1318773.1"/>
    <property type="molecule type" value="Genomic_DNA"/>
</dbReference>
<keyword evidence="10" id="KW-1185">Reference proteome</keyword>
<comment type="caution">
    <text evidence="9">The sequence shown here is derived from an EMBL/GenBank/DDBJ whole genome shotgun (WGS) entry which is preliminary data.</text>
</comment>
<evidence type="ECO:0000256" key="2">
    <source>
        <dbReference type="ARBA" id="ARBA00022617"/>
    </source>
</evidence>
<evidence type="ECO:0000256" key="7">
    <source>
        <dbReference type="SAM" id="Phobius"/>
    </source>
</evidence>
<accession>A0A8J7QIB0</accession>
<dbReference type="InterPro" id="IPR051811">
    <property type="entry name" value="Cytochrome_c550/c551-like"/>
</dbReference>
<evidence type="ECO:0000313" key="9">
    <source>
        <dbReference type="EMBL" id="MBO1318773.1"/>
    </source>
</evidence>
<keyword evidence="5 6" id="KW-0408">Iron</keyword>
<dbReference type="GO" id="GO:0020037">
    <property type="term" value="F:heme binding"/>
    <property type="evidence" value="ECO:0007669"/>
    <property type="project" value="InterPro"/>
</dbReference>
<dbReference type="InterPro" id="IPR009056">
    <property type="entry name" value="Cyt_c-like_dom"/>
</dbReference>
<protein>
    <submittedName>
        <fullName evidence="9">Cytochrome c</fullName>
    </submittedName>
</protein>
<reference evidence="9" key="1">
    <citation type="submission" date="2021-03" db="EMBL/GenBank/DDBJ databases">
        <authorList>
            <person name="Wang G."/>
        </authorList>
    </citation>
    <scope>NUCLEOTIDE SEQUENCE</scope>
    <source>
        <strain evidence="9">KCTC 12899</strain>
    </source>
</reference>
<dbReference type="InterPro" id="IPR036909">
    <property type="entry name" value="Cyt_c-like_dom_sf"/>
</dbReference>
<evidence type="ECO:0000256" key="1">
    <source>
        <dbReference type="ARBA" id="ARBA00022448"/>
    </source>
</evidence>
<dbReference type="Pfam" id="PF00034">
    <property type="entry name" value="Cytochrom_C"/>
    <property type="match status" value="2"/>
</dbReference>
<feature type="transmembrane region" description="Helical" evidence="7">
    <location>
        <begin position="6"/>
        <end position="27"/>
    </location>
</feature>
<keyword evidence="7" id="KW-0812">Transmembrane</keyword>
<feature type="domain" description="Cytochrome c" evidence="8">
    <location>
        <begin position="44"/>
        <end position="125"/>
    </location>
</feature>
<dbReference type="GO" id="GO:0009055">
    <property type="term" value="F:electron transfer activity"/>
    <property type="evidence" value="ECO:0007669"/>
    <property type="project" value="InterPro"/>
</dbReference>
<keyword evidence="2 6" id="KW-0349">Heme</keyword>
<dbReference type="PANTHER" id="PTHR37823">
    <property type="entry name" value="CYTOCHROME C-553-LIKE"/>
    <property type="match status" value="1"/>
</dbReference>
<dbReference type="SUPFAM" id="SSF46626">
    <property type="entry name" value="Cytochrome c"/>
    <property type="match status" value="2"/>
</dbReference>
<proteinExistence type="predicted"/>
<evidence type="ECO:0000256" key="3">
    <source>
        <dbReference type="ARBA" id="ARBA00022723"/>
    </source>
</evidence>
<dbReference type="PANTHER" id="PTHR37823:SF1">
    <property type="entry name" value="CYTOCHROME C-553-LIKE"/>
    <property type="match status" value="1"/>
</dbReference>
<evidence type="ECO:0000256" key="6">
    <source>
        <dbReference type="PROSITE-ProRule" id="PRU00433"/>
    </source>
</evidence>
<keyword evidence="3 6" id="KW-0479">Metal-binding</keyword>
<keyword evidence="7" id="KW-0472">Membrane</keyword>
<dbReference type="PROSITE" id="PS51007">
    <property type="entry name" value="CYTC"/>
    <property type="match status" value="2"/>
</dbReference>
<feature type="domain" description="Cytochrome c" evidence="8">
    <location>
        <begin position="156"/>
        <end position="235"/>
    </location>
</feature>
<evidence type="ECO:0000256" key="5">
    <source>
        <dbReference type="ARBA" id="ARBA00023004"/>
    </source>
</evidence>